<evidence type="ECO:0008006" key="3">
    <source>
        <dbReference type="Google" id="ProtNLM"/>
    </source>
</evidence>
<keyword evidence="2" id="KW-1185">Reference proteome</keyword>
<organism evidence="1 2">
    <name type="scientific">Companilactobacillus keshanensis</name>
    <dbReference type="NCBI Taxonomy" id="2486003"/>
    <lineage>
        <taxon>Bacteria</taxon>
        <taxon>Bacillati</taxon>
        <taxon>Bacillota</taxon>
        <taxon>Bacilli</taxon>
        <taxon>Lactobacillales</taxon>
        <taxon>Lactobacillaceae</taxon>
        <taxon>Companilactobacillus</taxon>
    </lineage>
</organism>
<gene>
    <name evidence="1" type="ORF">ACFQ42_06780</name>
</gene>
<dbReference type="RefSeq" id="WP_125677295.1">
    <property type="nucleotide sequence ID" value="NZ_JBHTOI010000041.1"/>
</dbReference>
<dbReference type="Proteomes" id="UP001597251">
    <property type="component" value="Unassembled WGS sequence"/>
</dbReference>
<sequence>MSKRQLRSKYKELVDHVESYKADTTLFYIIQRLYYNDDPNQRHIADRLCDGLATSYDFDELIPIVTDIYNDNYELEGPKYAWRFLPINGELNQLFLGNFYNTKPDLFTQNEFDQFIKDNDYLNSEMFKREEM</sequence>
<name>A0ABW4BWR9_9LACO</name>
<evidence type="ECO:0000313" key="2">
    <source>
        <dbReference type="Proteomes" id="UP001597251"/>
    </source>
</evidence>
<reference evidence="2" key="1">
    <citation type="journal article" date="2019" name="Int. J. Syst. Evol. Microbiol.">
        <title>The Global Catalogue of Microorganisms (GCM) 10K type strain sequencing project: providing services to taxonomists for standard genome sequencing and annotation.</title>
        <authorList>
            <consortium name="The Broad Institute Genomics Platform"/>
            <consortium name="The Broad Institute Genome Sequencing Center for Infectious Disease"/>
            <person name="Wu L."/>
            <person name="Ma J."/>
        </authorList>
    </citation>
    <scope>NUCLEOTIDE SEQUENCE [LARGE SCALE GENOMIC DNA]</scope>
    <source>
        <strain evidence="2">CCM 8936</strain>
    </source>
</reference>
<proteinExistence type="predicted"/>
<comment type="caution">
    <text evidence="1">The sequence shown here is derived from an EMBL/GenBank/DDBJ whole genome shotgun (WGS) entry which is preliminary data.</text>
</comment>
<accession>A0ABW4BWR9</accession>
<protein>
    <recommendedName>
        <fullName evidence="3">DUF1642 domain-containing protein</fullName>
    </recommendedName>
</protein>
<dbReference type="EMBL" id="JBHTOI010000041">
    <property type="protein sequence ID" value="MFD1418439.1"/>
    <property type="molecule type" value="Genomic_DNA"/>
</dbReference>
<evidence type="ECO:0000313" key="1">
    <source>
        <dbReference type="EMBL" id="MFD1418439.1"/>
    </source>
</evidence>